<keyword evidence="3" id="KW-1185">Reference proteome</keyword>
<reference evidence="2 3" key="1">
    <citation type="submission" date="2019-02" db="EMBL/GenBank/DDBJ databases">
        <authorList>
            <person name="Fomenkov A."/>
            <person name="Dubinina G."/>
            <person name="Grabovich M."/>
            <person name="Vincze T."/>
            <person name="Roberts R.J."/>
        </authorList>
    </citation>
    <scope>NUCLEOTIDE SEQUENCE [LARGE SCALE GENOMIC DNA]</scope>
    <source>
        <strain evidence="2 3">P</strain>
    </source>
</reference>
<evidence type="ECO:0000313" key="2">
    <source>
        <dbReference type="EMBL" id="QEN06390.1"/>
    </source>
</evidence>
<gene>
    <name evidence="2" type="ORF">EW093_13025</name>
</gene>
<keyword evidence="2" id="KW-0067">ATP-binding</keyword>
<dbReference type="AlphaFoldDB" id="A0A5C1QHC6"/>
<dbReference type="KEGG" id="sper:EW093_13025"/>
<dbReference type="SUPFAM" id="SSF52540">
    <property type="entry name" value="P-loop containing nucleoside triphosphate hydrolases"/>
    <property type="match status" value="1"/>
</dbReference>
<dbReference type="PANTHER" id="PTHR33295">
    <property type="entry name" value="ATPASE"/>
    <property type="match status" value="1"/>
</dbReference>
<dbReference type="OrthoDB" id="9801684at2"/>
<dbReference type="RefSeq" id="WP_149569617.1">
    <property type="nucleotide sequence ID" value="NZ_CP035807.1"/>
</dbReference>
<name>A0A5C1QHC6_9SPIO</name>
<dbReference type="Proteomes" id="UP000323824">
    <property type="component" value="Chromosome"/>
</dbReference>
<dbReference type="EMBL" id="CP035807">
    <property type="protein sequence ID" value="QEN06390.1"/>
    <property type="molecule type" value="Genomic_DNA"/>
</dbReference>
<evidence type="ECO:0000259" key="1">
    <source>
        <dbReference type="Pfam" id="PF13173"/>
    </source>
</evidence>
<keyword evidence="2" id="KW-0547">Nucleotide-binding</keyword>
<proteinExistence type="predicted"/>
<protein>
    <submittedName>
        <fullName evidence="2">ATP-binding protein</fullName>
    </submittedName>
</protein>
<dbReference type="InterPro" id="IPR041682">
    <property type="entry name" value="AAA_14"/>
</dbReference>
<dbReference type="InterPro" id="IPR027417">
    <property type="entry name" value="P-loop_NTPase"/>
</dbReference>
<dbReference type="Pfam" id="PF13173">
    <property type="entry name" value="AAA_14"/>
    <property type="match status" value="1"/>
</dbReference>
<reference evidence="2 3" key="2">
    <citation type="submission" date="2019-09" db="EMBL/GenBank/DDBJ databases">
        <title>Complete Genome Sequence and Methylome Analysis of free living Spirochaetas.</title>
        <authorList>
            <person name="Leshcheva N."/>
            <person name="Mikheeva N."/>
        </authorList>
    </citation>
    <scope>NUCLEOTIDE SEQUENCE [LARGE SCALE GENOMIC DNA]</scope>
    <source>
        <strain evidence="2 3">P</strain>
    </source>
</reference>
<evidence type="ECO:0000313" key="3">
    <source>
        <dbReference type="Proteomes" id="UP000323824"/>
    </source>
</evidence>
<dbReference type="PANTHER" id="PTHR33295:SF20">
    <property type="entry name" value="ATPASE"/>
    <property type="match status" value="1"/>
</dbReference>
<accession>A0A5C1QHC6</accession>
<feature type="domain" description="AAA" evidence="1">
    <location>
        <begin position="2"/>
        <end position="85"/>
    </location>
</feature>
<sequence>MIYINFEWLEHEELKDYKSLNQYIENKKIPGKINYIFLDEVQEVLGFEKVVNSLNSKLLSGELATYLTWRFYTIEVLPLSFKEMLHHVNSKDDLFNNYIRLGGMPGRLQFDDERTEKNNLMDMYNSILLKVEAAKSTYLIHGV</sequence>
<organism evidence="2 3">
    <name type="scientific">Thiospirochaeta perfilievii</name>
    <dbReference type="NCBI Taxonomy" id="252967"/>
    <lineage>
        <taxon>Bacteria</taxon>
        <taxon>Pseudomonadati</taxon>
        <taxon>Spirochaetota</taxon>
        <taxon>Spirochaetia</taxon>
        <taxon>Spirochaetales</taxon>
        <taxon>Spirochaetaceae</taxon>
        <taxon>Thiospirochaeta</taxon>
    </lineage>
</organism>
<dbReference type="GO" id="GO:0005524">
    <property type="term" value="F:ATP binding"/>
    <property type="evidence" value="ECO:0007669"/>
    <property type="project" value="UniProtKB-KW"/>
</dbReference>